<evidence type="ECO:0000313" key="2">
    <source>
        <dbReference type="EMBL" id="PCJ43414.1"/>
    </source>
</evidence>
<feature type="transmembrane region" description="Helical" evidence="1">
    <location>
        <begin position="99"/>
        <end position="120"/>
    </location>
</feature>
<proteinExistence type="predicted"/>
<keyword evidence="1" id="KW-0472">Membrane</keyword>
<keyword evidence="1" id="KW-0812">Transmembrane</keyword>
<evidence type="ECO:0000256" key="1">
    <source>
        <dbReference type="SAM" id="Phobius"/>
    </source>
</evidence>
<organism evidence="2 3">
    <name type="scientific">SAR86 cluster bacterium</name>
    <dbReference type="NCBI Taxonomy" id="2030880"/>
    <lineage>
        <taxon>Bacteria</taxon>
        <taxon>Pseudomonadati</taxon>
        <taxon>Pseudomonadota</taxon>
        <taxon>Gammaproteobacteria</taxon>
        <taxon>SAR86 cluster</taxon>
    </lineage>
</organism>
<dbReference type="EMBL" id="NVWI01000001">
    <property type="protein sequence ID" value="PCJ43414.1"/>
    <property type="molecule type" value="Genomic_DNA"/>
</dbReference>
<reference evidence="3" key="1">
    <citation type="submission" date="2017-08" db="EMBL/GenBank/DDBJ databases">
        <title>A dynamic microbial community with high functional redundancy inhabits the cold, oxic subseafloor aquifer.</title>
        <authorList>
            <person name="Tully B.J."/>
            <person name="Wheat C.G."/>
            <person name="Glazer B.T."/>
            <person name="Huber J.A."/>
        </authorList>
    </citation>
    <scope>NUCLEOTIDE SEQUENCE [LARGE SCALE GENOMIC DNA]</scope>
</reference>
<gene>
    <name evidence="2" type="ORF">COA71_00645</name>
</gene>
<name>A0A2A5CHP7_9GAMM</name>
<comment type="caution">
    <text evidence="2">The sequence shown here is derived from an EMBL/GenBank/DDBJ whole genome shotgun (WGS) entry which is preliminary data.</text>
</comment>
<feature type="transmembrane region" description="Helical" evidence="1">
    <location>
        <begin position="6"/>
        <end position="30"/>
    </location>
</feature>
<evidence type="ECO:0000313" key="3">
    <source>
        <dbReference type="Proteomes" id="UP000228987"/>
    </source>
</evidence>
<keyword evidence="1" id="KW-1133">Transmembrane helix</keyword>
<dbReference type="AlphaFoldDB" id="A0A2A5CHP7"/>
<dbReference type="Proteomes" id="UP000228987">
    <property type="component" value="Unassembled WGS sequence"/>
</dbReference>
<accession>A0A2A5CHP7</accession>
<protein>
    <submittedName>
        <fullName evidence="2">Uncharacterized protein</fullName>
    </submittedName>
</protein>
<sequence length="146" mass="17471">MMLYKLPTVIFYPLLLIWSIVYGGIAGFIFKIIEVYENWRVINHQHLYLWKKYPHRSYRKYIENMWSHHIKGKPVELAEYEKIQLERSHPEEPFPLSRLLLNSVFMVFITPFMALSGLYYGPVHVFTTQMALHNQSFKNSVTECNN</sequence>